<keyword evidence="2" id="KW-1185">Reference proteome</keyword>
<reference evidence="1 2" key="1">
    <citation type="submission" date="2016-07" db="EMBL/GenBank/DDBJ databases">
        <title>Multi-omics approach to identify versatile polysaccharide utilization systems of a marine flavobacterium Gramella flava.</title>
        <authorList>
            <person name="Tang K."/>
        </authorList>
    </citation>
    <scope>NUCLEOTIDE SEQUENCE [LARGE SCALE GENOMIC DNA]</scope>
    <source>
        <strain evidence="1 2">JLT2011</strain>
    </source>
</reference>
<evidence type="ECO:0000313" key="1">
    <source>
        <dbReference type="EMBL" id="APU69038.1"/>
    </source>
</evidence>
<dbReference type="KEGG" id="gfl:GRFL_2314"/>
<protein>
    <submittedName>
        <fullName evidence="1">Uncharacterized protein</fullName>
    </submittedName>
</protein>
<dbReference type="RefSeq" id="WP_083644737.1">
    <property type="nucleotide sequence ID" value="NZ_AMRU01000011.1"/>
</dbReference>
<dbReference type="Proteomes" id="UP000186230">
    <property type="component" value="Chromosome"/>
</dbReference>
<dbReference type="AlphaFoldDB" id="A0A1L7I611"/>
<sequence>MSYLYGYGAGRSSKIYRKAEEIRKISRRISDYLMPEMASLNESGLEDKYIYQTGDIIRYSNSLVAHISKAETEALQDSRMRYAALVSRITDRIYLYSESLEKVNSNGKDFLKMLQKELRKFQRLQASWRLGL</sequence>
<name>A0A1L7I611_9FLAO</name>
<accession>A0A1L7I611</accession>
<gene>
    <name evidence="1" type="ORF">GRFL_2314</name>
</gene>
<organism evidence="1 2">
    <name type="scientific">Christiangramia flava JLT2011</name>
    <dbReference type="NCBI Taxonomy" id="1229726"/>
    <lineage>
        <taxon>Bacteria</taxon>
        <taxon>Pseudomonadati</taxon>
        <taxon>Bacteroidota</taxon>
        <taxon>Flavobacteriia</taxon>
        <taxon>Flavobacteriales</taxon>
        <taxon>Flavobacteriaceae</taxon>
        <taxon>Christiangramia</taxon>
    </lineage>
</organism>
<evidence type="ECO:0000313" key="2">
    <source>
        <dbReference type="Proteomes" id="UP000186230"/>
    </source>
</evidence>
<dbReference type="STRING" id="1229726.GRFL_2314"/>
<proteinExistence type="predicted"/>
<dbReference type="OrthoDB" id="1441544at2"/>
<dbReference type="EMBL" id="CP016359">
    <property type="protein sequence ID" value="APU69038.1"/>
    <property type="molecule type" value="Genomic_DNA"/>
</dbReference>